<evidence type="ECO:0000256" key="2">
    <source>
        <dbReference type="SAM" id="Phobius"/>
    </source>
</evidence>
<sequence>MAEDKQQAQVSVGAELKAARTKANLSIDDVQKQTKIQKKYLVAMENDDLEALPGKFYVRAFVRQFANAVGLSGDELVNRYQSTEQAPVRVDERVTPPRPETEQHGGSSTASRVKPAALKDQKNQQQRRHYLPLVGVVIIIILVVGIVWVAVGQTRQENSNSIPSNSKVKVTNDNQKKKQRPQKVAKATNADTKVTLVPNSTSDFNVQVNNKSSELELAASQPTTATVMVDGKQAFQGNLAPNAGHNVELPIKTKTVNISMDNAPVSSIKLNDQQIVLPSPAAGTDATKRVMNLNFNK</sequence>
<dbReference type="PANTHER" id="PTHR34475">
    <property type="match status" value="1"/>
</dbReference>
<dbReference type="InterPro" id="IPR001387">
    <property type="entry name" value="Cro/C1-type_HTH"/>
</dbReference>
<dbReference type="EMBL" id="AYZI01000001">
    <property type="protein sequence ID" value="KRM92428.1"/>
    <property type="molecule type" value="Genomic_DNA"/>
</dbReference>
<evidence type="ECO:0000256" key="1">
    <source>
        <dbReference type="SAM" id="MobiDB-lite"/>
    </source>
</evidence>
<keyword evidence="2" id="KW-0472">Membrane</keyword>
<feature type="transmembrane region" description="Helical" evidence="2">
    <location>
        <begin position="130"/>
        <end position="151"/>
    </location>
</feature>
<evidence type="ECO:0000313" key="4">
    <source>
        <dbReference type="Proteomes" id="UP000051586"/>
    </source>
</evidence>
<reference evidence="3 4" key="1">
    <citation type="journal article" date="2015" name="Genome Announc.">
        <title>Expanding the biotechnology potential of lactobacilli through comparative genomics of 213 strains and associated genera.</title>
        <authorList>
            <person name="Sun Z."/>
            <person name="Harris H.M."/>
            <person name="McCann A."/>
            <person name="Guo C."/>
            <person name="Argimon S."/>
            <person name="Zhang W."/>
            <person name="Yang X."/>
            <person name="Jeffery I.B."/>
            <person name="Cooney J.C."/>
            <person name="Kagawa T.F."/>
            <person name="Liu W."/>
            <person name="Song Y."/>
            <person name="Salvetti E."/>
            <person name="Wrobel A."/>
            <person name="Rasinkangas P."/>
            <person name="Parkhill J."/>
            <person name="Rea M.C."/>
            <person name="O'Sullivan O."/>
            <person name="Ritari J."/>
            <person name="Douillard F.P."/>
            <person name="Paul Ross R."/>
            <person name="Yang R."/>
            <person name="Briner A.E."/>
            <person name="Felis G.E."/>
            <person name="de Vos W.M."/>
            <person name="Barrangou R."/>
            <person name="Klaenhammer T.R."/>
            <person name="Caufield P.W."/>
            <person name="Cui Y."/>
            <person name="Zhang H."/>
            <person name="O'Toole P.W."/>
        </authorList>
    </citation>
    <scope>NUCLEOTIDE SEQUENCE [LARGE SCALE GENOMIC DNA]</scope>
    <source>
        <strain evidence="3 4">DSM 22689</strain>
    </source>
</reference>
<feature type="compositionally biased region" description="Basic and acidic residues" evidence="1">
    <location>
        <begin position="89"/>
        <end position="103"/>
    </location>
</feature>
<evidence type="ECO:0000313" key="3">
    <source>
        <dbReference type="EMBL" id="KRM92428.1"/>
    </source>
</evidence>
<feature type="region of interest" description="Disordered" evidence="1">
    <location>
        <begin position="156"/>
        <end position="187"/>
    </location>
</feature>
<accession>A0A0R2CX32</accession>
<dbReference type="RefSeq" id="WP_054690010.1">
    <property type="nucleotide sequence ID" value="NZ_AYZI01000001.1"/>
</dbReference>
<keyword evidence="2" id="KW-0812">Transmembrane</keyword>
<protein>
    <recommendedName>
        <fullName evidence="5">DUF4115 domain-containing protein</fullName>
    </recommendedName>
</protein>
<dbReference type="AlphaFoldDB" id="A0A0R2CX32"/>
<comment type="caution">
    <text evidence="3">The sequence shown here is derived from an EMBL/GenBank/DDBJ whole genome shotgun (WGS) entry which is preliminary data.</text>
</comment>
<feature type="compositionally biased region" description="Polar residues" evidence="1">
    <location>
        <begin position="156"/>
        <end position="173"/>
    </location>
</feature>
<keyword evidence="2" id="KW-1133">Transmembrane helix</keyword>
<name>A0A0R2CX32_9LACO</name>
<dbReference type="Proteomes" id="UP000051586">
    <property type="component" value="Unassembled WGS sequence"/>
</dbReference>
<dbReference type="Pfam" id="PF13413">
    <property type="entry name" value="HTH_25"/>
    <property type="match status" value="1"/>
</dbReference>
<dbReference type="InterPro" id="IPR010982">
    <property type="entry name" value="Lambda_DNA-bd_dom_sf"/>
</dbReference>
<feature type="region of interest" description="Disordered" evidence="1">
    <location>
        <begin position="82"/>
        <end position="125"/>
    </location>
</feature>
<organism evidence="3 4">
    <name type="scientific">Fructilactobacillus florum DSM 22689 = JCM 16035</name>
    <dbReference type="NCBI Taxonomy" id="1423745"/>
    <lineage>
        <taxon>Bacteria</taxon>
        <taxon>Bacillati</taxon>
        <taxon>Bacillota</taxon>
        <taxon>Bacilli</taxon>
        <taxon>Lactobacillales</taxon>
        <taxon>Lactobacillaceae</taxon>
        <taxon>Fructilactobacillus</taxon>
    </lineage>
</organism>
<evidence type="ECO:0008006" key="5">
    <source>
        <dbReference type="Google" id="ProtNLM"/>
    </source>
</evidence>
<dbReference type="InterPro" id="IPR050400">
    <property type="entry name" value="Bact_Cytoskel_RodZ"/>
</dbReference>
<dbReference type="Gene3D" id="1.10.260.40">
    <property type="entry name" value="lambda repressor-like DNA-binding domains"/>
    <property type="match status" value="1"/>
</dbReference>
<dbReference type="PATRIC" id="fig|1423745.4.peg.44"/>
<dbReference type="CDD" id="cd00093">
    <property type="entry name" value="HTH_XRE"/>
    <property type="match status" value="1"/>
</dbReference>
<dbReference type="GO" id="GO:0003677">
    <property type="term" value="F:DNA binding"/>
    <property type="evidence" value="ECO:0007669"/>
    <property type="project" value="InterPro"/>
</dbReference>
<dbReference type="STRING" id="1423745.GCA_001311215_00621"/>
<proteinExistence type="predicted"/>
<gene>
    <name evidence="3" type="ORF">FC87_GL000040</name>
</gene>
<dbReference type="PANTHER" id="PTHR34475:SF1">
    <property type="entry name" value="CYTOSKELETON PROTEIN RODZ"/>
    <property type="match status" value="1"/>
</dbReference>